<dbReference type="RefSeq" id="WP_096919630.1">
    <property type="nucleotide sequence ID" value="NZ_CP029487.1"/>
</dbReference>
<dbReference type="InterPro" id="IPR002797">
    <property type="entry name" value="Polysacc_synth"/>
</dbReference>
<sequence>MSKTEKSWVKGAAILAAAGIFVRLIGILFRIPISNLVGSYGNGIFSNVFSIYSLLLMVSTVGFPVAVSKMISENVAIGDFRAVTNVFKVSLLTLFVLGGLSSLFLFFGAGWLIEVTNWPPESIYAIQGIAFSPLIVAVCSVYRGYFQGFQNMLPTAISQVIEQVVRIVLGVFLCWYCVVMLQNVSLGVGGAYLGTTISSLAACLLLIVWHFYFTRKHRALLLKTSRRVPLTRKKILKRLVLIAVPVTLTSAMITFFSFADAMMYVDRLALAGFDSYTATALMGDFSYADTFINIPLSISATFAAAMIPAISESFALKDQAGINERINTAIRLVVLVALPCCIGLSVLSDGIFTLIFPGSEHGAAIMEVYAFATIFIMLSNTFQSILQSIDRFIIPLIALLGASVVRIGCSYVFMAVPALNIYGVVLSTMLTFIFLMVVNFLFIRRYTHVRLSYTGTLVKPFIASAIMGMSALGCYNFLLPRTGNTVSVLAAIIVAAVIYFFLIIFFGILTEDELDLLPGKRLLLPLVKKIQKLAPKAS</sequence>
<dbReference type="KEGG" id="emt:CPZ25_005220"/>
<keyword evidence="4 6" id="KW-1133">Transmembrane helix</keyword>
<proteinExistence type="predicted"/>
<organism evidence="7 8">
    <name type="scientific">Eubacterium maltosivorans</name>
    <dbReference type="NCBI Taxonomy" id="2041044"/>
    <lineage>
        <taxon>Bacteria</taxon>
        <taxon>Bacillati</taxon>
        <taxon>Bacillota</taxon>
        <taxon>Clostridia</taxon>
        <taxon>Eubacteriales</taxon>
        <taxon>Eubacteriaceae</taxon>
        <taxon>Eubacterium</taxon>
    </lineage>
</organism>
<feature type="transmembrane region" description="Helical" evidence="6">
    <location>
        <begin position="125"/>
        <end position="146"/>
    </location>
</feature>
<keyword evidence="2" id="KW-1003">Cell membrane</keyword>
<dbReference type="PANTHER" id="PTHR30250">
    <property type="entry name" value="PST FAMILY PREDICTED COLANIC ACID TRANSPORTER"/>
    <property type="match status" value="1"/>
</dbReference>
<name>A0A4P9C806_EUBML</name>
<evidence type="ECO:0000256" key="6">
    <source>
        <dbReference type="SAM" id="Phobius"/>
    </source>
</evidence>
<reference evidence="7 8" key="1">
    <citation type="submission" date="2018-05" db="EMBL/GenBank/DDBJ databases">
        <title>Genome comparison of Eubacterium sp.</title>
        <authorList>
            <person name="Feng Y."/>
            <person name="Sanchez-Andrea I."/>
            <person name="Stams A.J.M."/>
            <person name="De Vos W.M."/>
        </authorList>
    </citation>
    <scope>NUCLEOTIDE SEQUENCE [LARGE SCALE GENOMIC DNA]</scope>
    <source>
        <strain evidence="7 8">YI</strain>
    </source>
</reference>
<feature type="transmembrane region" description="Helical" evidence="6">
    <location>
        <begin position="485"/>
        <end position="509"/>
    </location>
</feature>
<dbReference type="CDD" id="cd13124">
    <property type="entry name" value="MATE_SpoVB_like"/>
    <property type="match status" value="1"/>
</dbReference>
<keyword evidence="3 6" id="KW-0812">Transmembrane</keyword>
<evidence type="ECO:0000256" key="2">
    <source>
        <dbReference type="ARBA" id="ARBA00022475"/>
    </source>
</evidence>
<accession>A0A4P9C806</accession>
<dbReference type="AlphaFoldDB" id="A0A4P9C806"/>
<comment type="subcellular location">
    <subcellularLocation>
        <location evidence="1">Cell membrane</location>
        <topology evidence="1">Multi-pass membrane protein</topology>
    </subcellularLocation>
</comment>
<keyword evidence="5 6" id="KW-0472">Membrane</keyword>
<feature type="transmembrane region" description="Helical" evidence="6">
    <location>
        <begin position="167"/>
        <end position="185"/>
    </location>
</feature>
<dbReference type="Pfam" id="PF01943">
    <property type="entry name" value="Polysacc_synt"/>
    <property type="match status" value="1"/>
</dbReference>
<feature type="transmembrane region" description="Helical" evidence="6">
    <location>
        <begin position="44"/>
        <end position="68"/>
    </location>
</feature>
<evidence type="ECO:0000313" key="8">
    <source>
        <dbReference type="Proteomes" id="UP000218387"/>
    </source>
</evidence>
<feature type="transmembrane region" description="Helical" evidence="6">
    <location>
        <begin position="362"/>
        <end position="380"/>
    </location>
</feature>
<feature type="transmembrane region" description="Helical" evidence="6">
    <location>
        <begin position="461"/>
        <end position="479"/>
    </location>
</feature>
<evidence type="ECO:0000256" key="1">
    <source>
        <dbReference type="ARBA" id="ARBA00004651"/>
    </source>
</evidence>
<feature type="transmembrane region" description="Helical" evidence="6">
    <location>
        <begin position="89"/>
        <end position="113"/>
    </location>
</feature>
<evidence type="ECO:0000256" key="3">
    <source>
        <dbReference type="ARBA" id="ARBA00022692"/>
    </source>
</evidence>
<evidence type="ECO:0000256" key="5">
    <source>
        <dbReference type="ARBA" id="ARBA00023136"/>
    </source>
</evidence>
<keyword evidence="8" id="KW-1185">Reference proteome</keyword>
<feature type="transmembrane region" description="Helical" evidence="6">
    <location>
        <begin position="392"/>
        <end position="413"/>
    </location>
</feature>
<dbReference type="PIRSF" id="PIRSF038958">
    <property type="entry name" value="PG_synth_SpoVB"/>
    <property type="match status" value="1"/>
</dbReference>
<feature type="transmembrane region" description="Helical" evidence="6">
    <location>
        <begin position="419"/>
        <end position="441"/>
    </location>
</feature>
<protein>
    <submittedName>
        <fullName evidence="7">Polysaccharide biosynthesis protein</fullName>
    </submittedName>
</protein>
<feature type="transmembrane region" description="Helical" evidence="6">
    <location>
        <begin position="291"/>
        <end position="311"/>
    </location>
</feature>
<evidence type="ECO:0000313" key="7">
    <source>
        <dbReference type="EMBL" id="QCT70755.1"/>
    </source>
</evidence>
<gene>
    <name evidence="7" type="ORF">CPZ25_005220</name>
</gene>
<feature type="transmembrane region" description="Helical" evidence="6">
    <location>
        <begin position="191"/>
        <end position="214"/>
    </location>
</feature>
<feature type="transmembrane region" description="Helical" evidence="6">
    <location>
        <begin position="12"/>
        <end position="32"/>
    </location>
</feature>
<dbReference type="PANTHER" id="PTHR30250:SF21">
    <property type="entry name" value="LIPID II FLIPPASE MURJ"/>
    <property type="match status" value="1"/>
</dbReference>
<dbReference type="InterPro" id="IPR050833">
    <property type="entry name" value="Poly_Biosynth_Transport"/>
</dbReference>
<dbReference type="EMBL" id="CP029487">
    <property type="protein sequence ID" value="QCT70755.1"/>
    <property type="molecule type" value="Genomic_DNA"/>
</dbReference>
<feature type="transmembrane region" description="Helical" evidence="6">
    <location>
        <begin position="332"/>
        <end position="356"/>
    </location>
</feature>
<feature type="transmembrane region" description="Helical" evidence="6">
    <location>
        <begin position="235"/>
        <end position="258"/>
    </location>
</feature>
<dbReference type="InterPro" id="IPR024923">
    <property type="entry name" value="PG_synth_SpoVB"/>
</dbReference>
<dbReference type="Proteomes" id="UP000218387">
    <property type="component" value="Chromosome"/>
</dbReference>
<dbReference type="GO" id="GO:0005886">
    <property type="term" value="C:plasma membrane"/>
    <property type="evidence" value="ECO:0007669"/>
    <property type="project" value="UniProtKB-SubCell"/>
</dbReference>
<evidence type="ECO:0000256" key="4">
    <source>
        <dbReference type="ARBA" id="ARBA00022989"/>
    </source>
</evidence>